<reference evidence="2 3" key="1">
    <citation type="submission" date="2018-07" db="EMBL/GenBank/DDBJ databases">
        <title>Freshwater and sediment microbial communities from various areas in North America, analyzing microbe dynamics in response to fracking.</title>
        <authorList>
            <person name="Lamendella R."/>
        </authorList>
    </citation>
    <scope>NUCLEOTIDE SEQUENCE [LARGE SCALE GENOMIC DNA]</scope>
    <source>
        <strain evidence="2 3">105B</strain>
    </source>
</reference>
<evidence type="ECO:0000313" key="3">
    <source>
        <dbReference type="Proteomes" id="UP000253647"/>
    </source>
</evidence>
<dbReference type="RefSeq" id="WP_114434810.1">
    <property type="nucleotide sequence ID" value="NZ_QPJI01000010.1"/>
</dbReference>
<dbReference type="Proteomes" id="UP000253647">
    <property type="component" value="Unassembled WGS sequence"/>
</dbReference>
<evidence type="ECO:0000313" key="2">
    <source>
        <dbReference type="EMBL" id="RCW66550.1"/>
    </source>
</evidence>
<dbReference type="Pfam" id="PF01755">
    <property type="entry name" value="Glyco_transf_25"/>
    <property type="match status" value="1"/>
</dbReference>
<evidence type="ECO:0000259" key="1">
    <source>
        <dbReference type="Pfam" id="PF01755"/>
    </source>
</evidence>
<dbReference type="CDD" id="cd06532">
    <property type="entry name" value="Glyco_transf_25"/>
    <property type="match status" value="1"/>
</dbReference>
<dbReference type="InterPro" id="IPR002654">
    <property type="entry name" value="Glyco_trans_25"/>
</dbReference>
<feature type="domain" description="Glycosyl transferase family 25" evidence="1">
    <location>
        <begin position="6"/>
        <end position="179"/>
    </location>
</feature>
<gene>
    <name evidence="2" type="ORF">DET61_11098</name>
</gene>
<comment type="caution">
    <text evidence="2">The sequence shown here is derived from an EMBL/GenBank/DDBJ whole genome shotgun (WGS) entry which is preliminary data.</text>
</comment>
<keyword evidence="2" id="KW-0808">Transferase</keyword>
<dbReference type="EMBL" id="QPJI01000010">
    <property type="protein sequence ID" value="RCW66550.1"/>
    <property type="molecule type" value="Genomic_DNA"/>
</dbReference>
<accession>A0A368XF20</accession>
<name>A0A368XF20_MARNT</name>
<proteinExistence type="predicted"/>
<dbReference type="GO" id="GO:0016740">
    <property type="term" value="F:transferase activity"/>
    <property type="evidence" value="ECO:0007669"/>
    <property type="project" value="UniProtKB-KW"/>
</dbReference>
<organism evidence="2 3">
    <name type="scientific">Marinobacter nauticus</name>
    <name type="common">Marinobacter hydrocarbonoclasticus</name>
    <name type="synonym">Marinobacter aquaeolei</name>
    <dbReference type="NCBI Taxonomy" id="2743"/>
    <lineage>
        <taxon>Bacteria</taxon>
        <taxon>Pseudomonadati</taxon>
        <taxon>Pseudomonadota</taxon>
        <taxon>Gammaproteobacteria</taxon>
        <taxon>Pseudomonadales</taxon>
        <taxon>Marinobacteraceae</taxon>
        <taxon>Marinobacter</taxon>
    </lineage>
</organism>
<dbReference type="AlphaFoldDB" id="A0A368XF20"/>
<protein>
    <submittedName>
        <fullName evidence="2">Glycosyl transferase family 25</fullName>
    </submittedName>
</protein>
<sequence>MAGSPEIVVISLARATERRASIEQQFAELSVPFTFFDAVDGKQGHPLFDRYDADKARRIGEIPLTPGHLGCYASHYLVWQRCAESGRPLIVLEDDAMLFPGPFLRFLEAAADLPPALECVRLFASKSRNRDSVKVYEANGVAIAKFLRGHKSATGYYLTPAAARKFLRYGERWAEPVDIEMDQFWANGVECYGVLEPCLTHNPGFESGIDTGIDTAKVRRGTMRMRWRWYLMKGKLARNIHNLVFKARSGRMS</sequence>